<evidence type="ECO:0000256" key="19">
    <source>
        <dbReference type="SAM" id="Phobius"/>
    </source>
</evidence>
<dbReference type="Gene3D" id="3.30.310.50">
    <property type="entry name" value="Alpha-D-phosphohexomutase, C-terminal domain"/>
    <property type="match status" value="1"/>
</dbReference>
<dbReference type="Gene3D" id="3.40.1160.10">
    <property type="entry name" value="Acetylglutamate kinase-like"/>
    <property type="match status" value="1"/>
</dbReference>
<dbReference type="EMBL" id="CAJNJA010026807">
    <property type="protein sequence ID" value="CAE7565650.1"/>
    <property type="molecule type" value="Genomic_DNA"/>
</dbReference>
<keyword evidence="28" id="KW-1185">Reference proteome</keyword>
<dbReference type="Pfam" id="PF02879">
    <property type="entry name" value="PGM_PMM_II"/>
    <property type="match status" value="1"/>
</dbReference>
<dbReference type="InterPro" id="IPR007085">
    <property type="entry name" value="DNA/pantothenate-metab_flavo_C"/>
</dbReference>
<dbReference type="InterPro" id="IPR005846">
    <property type="entry name" value="A-D-PHexomutase_a/b/a-III"/>
</dbReference>
<dbReference type="GO" id="GO:0006526">
    <property type="term" value="P:L-arginine biosynthetic process"/>
    <property type="evidence" value="ECO:0007669"/>
    <property type="project" value="UniProtKB-KW"/>
</dbReference>
<sequence>MTDSAHHFVTSTSLQAVAGAPVRQDLWDEHAEAAMGHIELARWADLIVIAPATANTIAKLAHGMADDLLTTLCLASSAPVWLAPAMNQQMYQHPATQANLLAAQALGYQLIGPESGDQACGEVGPGRMTEPDDIVAALAASAPSAPAASTAATRSLHNKTVMITAGPTLEAIDPVRYISNHSSGLQGIALADAALAAGAHVIFIAGPKVPPTHPDMLRIDVISALDMQAAVHAHLTGVDIFIGVAAVADYRPLEAAAQKMKRAGDEQASLTIELVENPDIIAGVAQHPAKPRLVIGFAAETNDTHKHARQKLVRKGLDAVVVNDVSDPGIGFNSSDNAATLIHAHGEDALNVAKKKSSKKNRQKSGSDNFLTHGSVTLGISALGLLVAFALVWWQAIVQPQQAAQIAEQERQLDVYAQLFNSRVADLRATVNAMATAPSTIEALISFNPDAQQATAATLAAQHPYVSRVDIIEKGKAEVDLSAEVPVSFAALDLIRRAETRAFVGPEAGAAQGNRLYAAQPLTPDGTVAGVLLVVFEPEFLLDSLQHFTGLRGSLKILQTIAGTPTTAVLEAGGSDADLAPIEQALFIPHWKVEFAATTSEVQQVDNTAALFTPFALALALIMGGTFLGFSMYSRKVKEDALTLTDYVTRISRGRSAPMGRYQLNALADVAAAVAVHDKNPTEQASTTPNKAADSDDGEDLLEGLETKKPERAKKDFLDVQPSGAQDNFGIEVSEEVGPMDMGIDFDPGIFRAYDIRGITTTNLTEEVVYWIGRAFAAEALAKKQSRVAVGRDGRHSGEPLQASLTRGLTEGGIDVISIGRVPTPTLYYATYALDTGTGIMITGSHNPPEYNGLKMMLGGVTLAEDMIQALFRRLQNNDLSEGEGDVDEINLDDSYIDKVLEEVAIAQPLKVVVDCGNGVAGDIAPRLLRELGCEVIELYCEIDGDFPNHHPDPAEPENLEDLRTVVQAEKADLGLAFDGDGDRLGVVTNSGEIIWPDKLIMLFAQDIVSRNPGADIIYDVKCSRHLNNIISELGGRPIMWKTGHSHMKAKIKETGALLAGEFSGHICFGERWYGFDDALYSAVRLLEILSTDGRTADEIFAQFPVTFTTPEIKITTTESEKFEIMEKLSAGADWGDGTITTIDGIRVDYADGWGLIRPSNTSPVLSLRFEADGPGALDRIQDEFQLQLTQIVLTEALPYIQQFQGHTIVIKYGGNAMTDESLKQSFARDVVLLKLVGINPVIVHGGGPQIGTLLKKLNIESRFVNGMRVTDAATMDVVQMVLGGLVNQEIVALLNTNGGHAVGITGKDGDLIRAKKLAMPPNLNAPEIIDIGHVGEITKVDTSILTTLTASNFIPVIAPIGIGAEGESYNINADIVAGSIAQSLRAEKLLLLTNTPGILDADKKTISAINASGIAKLIDENIINEGMLPKVQCALDAVAAGVQSVQIVDGRVPHALLLEVFTASGVGTQIVSDETSTA</sequence>
<dbReference type="GO" id="GO:0015941">
    <property type="term" value="P:pantothenate catabolic process"/>
    <property type="evidence" value="ECO:0007669"/>
    <property type="project" value="InterPro"/>
</dbReference>
<dbReference type="InterPro" id="IPR036393">
    <property type="entry name" value="AceGlu_kinase-like_sf"/>
</dbReference>
<dbReference type="CDD" id="cd03089">
    <property type="entry name" value="PMM_PGM"/>
    <property type="match status" value="1"/>
</dbReference>
<keyword evidence="15" id="KW-0460">Magnesium</keyword>
<proteinExistence type="inferred from homology"/>
<dbReference type="GO" id="GO:0005975">
    <property type="term" value="P:carbohydrate metabolic process"/>
    <property type="evidence" value="ECO:0007669"/>
    <property type="project" value="InterPro"/>
</dbReference>
<keyword evidence="10" id="KW-0479">Metal-binding</keyword>
<evidence type="ECO:0000256" key="14">
    <source>
        <dbReference type="ARBA" id="ARBA00022840"/>
    </source>
</evidence>
<gene>
    <name evidence="27" type="primary">algC</name>
    <name evidence="27" type="ORF">SNEC2469_LOCUS16437</name>
</gene>
<dbReference type="PANTHER" id="PTHR43771:SF2">
    <property type="entry name" value="PHOSPHOMANNOMUTASE_PHOSPHOGLUCOMUTASE"/>
    <property type="match status" value="1"/>
</dbReference>
<evidence type="ECO:0000259" key="23">
    <source>
        <dbReference type="Pfam" id="PF02878"/>
    </source>
</evidence>
<dbReference type="FunFam" id="3.40.120.10:FF:000021">
    <property type="entry name" value="Phosphomannomutase/phosphoglucomutase"/>
    <property type="match status" value="1"/>
</dbReference>
<name>A0A812U805_9DINO</name>
<dbReference type="InterPro" id="IPR005843">
    <property type="entry name" value="A-D-PHexomutase_C"/>
</dbReference>
<protein>
    <recommendedName>
        <fullName evidence="5">acetylglutamate kinase</fullName>
        <ecNumber evidence="5">2.7.2.8</ecNumber>
    </recommendedName>
</protein>
<dbReference type="SUPFAM" id="SSF55957">
    <property type="entry name" value="Phosphoglucomutase, C-terminal domain"/>
    <property type="match status" value="1"/>
</dbReference>
<keyword evidence="19" id="KW-0812">Transmembrane</keyword>
<dbReference type="OrthoDB" id="1532798at2759"/>
<dbReference type="GO" id="GO:0004633">
    <property type="term" value="F:phosphopantothenoylcysteine decarboxylase activity"/>
    <property type="evidence" value="ECO:0007669"/>
    <property type="project" value="InterPro"/>
</dbReference>
<keyword evidence="8" id="KW-0028">Amino-acid biosynthesis</keyword>
<dbReference type="Pfam" id="PF02880">
    <property type="entry name" value="PGM_PMM_III"/>
    <property type="match status" value="1"/>
</dbReference>
<dbReference type="NCBIfam" id="TIGR00521">
    <property type="entry name" value="coaBC_dfp"/>
    <property type="match status" value="1"/>
</dbReference>
<feature type="domain" description="Alpha-D-phosphohexomutase C-terminal" evidence="20">
    <location>
        <begin position="1112"/>
        <end position="1185"/>
    </location>
</feature>
<keyword evidence="16" id="KW-0413">Isomerase</keyword>
<keyword evidence="17" id="KW-0456">Lyase</keyword>
<dbReference type="Pfam" id="PF00408">
    <property type="entry name" value="PGM_PMM_IV"/>
    <property type="match status" value="1"/>
</dbReference>
<evidence type="ECO:0000256" key="6">
    <source>
        <dbReference type="ARBA" id="ARBA00022553"/>
    </source>
</evidence>
<dbReference type="InterPro" id="IPR005841">
    <property type="entry name" value="Alpha-D-phosphohexomutase_SF"/>
</dbReference>
<dbReference type="InterPro" id="IPR004662">
    <property type="entry name" value="AcgluKinase_fam"/>
</dbReference>
<feature type="transmembrane region" description="Helical" evidence="19">
    <location>
        <begin position="370"/>
        <end position="394"/>
    </location>
</feature>
<dbReference type="InterPro" id="IPR001048">
    <property type="entry name" value="Asp/Glu/Uridylate_kinase"/>
</dbReference>
<dbReference type="Gene3D" id="3.40.50.1950">
    <property type="entry name" value="Flavin prenyltransferase-like"/>
    <property type="match status" value="1"/>
</dbReference>
<dbReference type="InterPro" id="IPR005845">
    <property type="entry name" value="A-D-PHexomutase_a/b/a-II"/>
</dbReference>
<dbReference type="GO" id="GO:0016868">
    <property type="term" value="F:intramolecular phosphotransferase activity"/>
    <property type="evidence" value="ECO:0007669"/>
    <property type="project" value="InterPro"/>
</dbReference>
<keyword evidence="7" id="KW-0055">Arginine biosynthesis</keyword>
<dbReference type="InterPro" id="IPR005844">
    <property type="entry name" value="A-D-PHexomutase_a/b/a-I"/>
</dbReference>
<evidence type="ECO:0000259" key="26">
    <source>
        <dbReference type="Pfam" id="PF04127"/>
    </source>
</evidence>
<evidence type="ECO:0000259" key="22">
    <source>
        <dbReference type="Pfam" id="PF02441"/>
    </source>
</evidence>
<accession>A0A812U805</accession>
<organism evidence="27 28">
    <name type="scientific">Symbiodinium necroappetens</name>
    <dbReference type="NCBI Taxonomy" id="1628268"/>
    <lineage>
        <taxon>Eukaryota</taxon>
        <taxon>Sar</taxon>
        <taxon>Alveolata</taxon>
        <taxon>Dinophyceae</taxon>
        <taxon>Suessiales</taxon>
        <taxon>Symbiodiniaceae</taxon>
        <taxon>Symbiodinium</taxon>
    </lineage>
</organism>
<dbReference type="Pfam" id="PF04127">
    <property type="entry name" value="DFP"/>
    <property type="match status" value="1"/>
</dbReference>
<keyword evidence="13" id="KW-0210">Decarboxylase</keyword>
<evidence type="ECO:0000259" key="25">
    <source>
        <dbReference type="Pfam" id="PF02880"/>
    </source>
</evidence>
<dbReference type="SUPFAM" id="SSF52507">
    <property type="entry name" value="Homo-oligomeric flavin-containing Cys decarboxylases, HFCD"/>
    <property type="match status" value="1"/>
</dbReference>
<comment type="similarity">
    <text evidence="4">Belongs to the phosphohexose mutase family.</text>
</comment>
<dbReference type="FunFam" id="3.40.1160.10:FF:000004">
    <property type="entry name" value="Acetylglutamate kinase"/>
    <property type="match status" value="1"/>
</dbReference>
<dbReference type="InterPro" id="IPR037528">
    <property type="entry name" value="ArgB"/>
</dbReference>
<evidence type="ECO:0000259" key="21">
    <source>
        <dbReference type="Pfam" id="PF00696"/>
    </source>
</evidence>
<comment type="caution">
    <text evidence="27">The sequence shown here is derived from an EMBL/GenBank/DDBJ whole genome shotgun (WGS) entry which is preliminary data.</text>
</comment>
<dbReference type="Pfam" id="PF02441">
    <property type="entry name" value="Flavoprotein"/>
    <property type="match status" value="1"/>
</dbReference>
<dbReference type="InterPro" id="IPR016055">
    <property type="entry name" value="A-D-PHexomutase_a/b/a-I/II/III"/>
</dbReference>
<evidence type="ECO:0000259" key="20">
    <source>
        <dbReference type="Pfam" id="PF00408"/>
    </source>
</evidence>
<evidence type="ECO:0000313" key="28">
    <source>
        <dbReference type="Proteomes" id="UP000601435"/>
    </source>
</evidence>
<dbReference type="GO" id="GO:0005524">
    <property type="term" value="F:ATP binding"/>
    <property type="evidence" value="ECO:0007669"/>
    <property type="project" value="UniProtKB-KW"/>
</dbReference>
<comment type="similarity">
    <text evidence="3">Belongs to the PPC synthetase family.</text>
</comment>
<dbReference type="InterPro" id="IPR005252">
    <property type="entry name" value="CoaBC"/>
</dbReference>
<dbReference type="Gene3D" id="3.40.120.10">
    <property type="entry name" value="Alpha-D-Glucose-1,6-Bisphosphate, subunit A, domain 3"/>
    <property type="match status" value="3"/>
</dbReference>
<evidence type="ECO:0000256" key="5">
    <source>
        <dbReference type="ARBA" id="ARBA00013065"/>
    </source>
</evidence>
<dbReference type="Gene3D" id="3.40.50.10300">
    <property type="entry name" value="CoaB-like"/>
    <property type="match status" value="1"/>
</dbReference>
<keyword evidence="9" id="KW-0808">Transferase</keyword>
<keyword evidence="19" id="KW-1133">Transmembrane helix</keyword>
<evidence type="ECO:0000256" key="4">
    <source>
        <dbReference type="ARBA" id="ARBA00010231"/>
    </source>
</evidence>
<dbReference type="GO" id="GO:0000287">
    <property type="term" value="F:magnesium ion binding"/>
    <property type="evidence" value="ECO:0007669"/>
    <property type="project" value="InterPro"/>
</dbReference>
<keyword evidence="6" id="KW-0597">Phosphoprotein</keyword>
<feature type="region of interest" description="Disordered" evidence="18">
    <location>
        <begin position="678"/>
        <end position="698"/>
    </location>
</feature>
<dbReference type="SUPFAM" id="SSF102645">
    <property type="entry name" value="CoaB-like"/>
    <property type="match status" value="1"/>
</dbReference>
<comment type="pathway">
    <text evidence="2">Amino-acid biosynthesis; L-arginine biosynthesis; N(2)-acetyl-L-ornithine from L-glutamate: step 2/4.</text>
</comment>
<dbReference type="Pfam" id="PF00696">
    <property type="entry name" value="AA_kinase"/>
    <property type="match status" value="1"/>
</dbReference>
<feature type="domain" description="Alpha-D-phosphohexomutase alpha/beta/alpha" evidence="25">
    <location>
        <begin position="997"/>
        <end position="1104"/>
    </location>
</feature>
<evidence type="ECO:0000256" key="7">
    <source>
        <dbReference type="ARBA" id="ARBA00022571"/>
    </source>
</evidence>
<keyword evidence="19" id="KW-0472">Membrane</keyword>
<dbReference type="NCBIfam" id="TIGR00761">
    <property type="entry name" value="argB"/>
    <property type="match status" value="1"/>
</dbReference>
<dbReference type="GO" id="GO:0004632">
    <property type="term" value="F:phosphopantothenate--cysteine ligase activity"/>
    <property type="evidence" value="ECO:0007669"/>
    <property type="project" value="InterPro"/>
</dbReference>
<dbReference type="InterPro" id="IPR016066">
    <property type="entry name" value="A-D-PHexomutase_CS"/>
</dbReference>
<evidence type="ECO:0000256" key="18">
    <source>
        <dbReference type="SAM" id="MobiDB-lite"/>
    </source>
</evidence>
<dbReference type="SUPFAM" id="SSF53738">
    <property type="entry name" value="Phosphoglucomutase, first 3 domains"/>
    <property type="match status" value="3"/>
</dbReference>
<dbReference type="InterPro" id="IPR035929">
    <property type="entry name" value="CoaB-like_sf"/>
</dbReference>
<keyword evidence="14" id="KW-0067">ATP-binding</keyword>
<dbReference type="HAMAP" id="MF_00082">
    <property type="entry name" value="ArgB"/>
    <property type="match status" value="1"/>
</dbReference>
<dbReference type="InterPro" id="IPR036900">
    <property type="entry name" value="A-D-PHexomutase_C_sf"/>
</dbReference>
<evidence type="ECO:0000256" key="1">
    <source>
        <dbReference type="ARBA" id="ARBA00001946"/>
    </source>
</evidence>
<feature type="domain" description="Flavoprotein" evidence="22">
    <location>
        <begin position="1"/>
        <end position="138"/>
    </location>
</feature>
<evidence type="ECO:0000256" key="15">
    <source>
        <dbReference type="ARBA" id="ARBA00022842"/>
    </source>
</evidence>
<dbReference type="InterPro" id="IPR003382">
    <property type="entry name" value="Flavoprotein"/>
</dbReference>
<feature type="domain" description="Alpha-D-phosphohexomutase alpha/beta/alpha" evidence="23">
    <location>
        <begin position="750"/>
        <end position="879"/>
    </location>
</feature>
<evidence type="ECO:0000313" key="27">
    <source>
        <dbReference type="EMBL" id="CAE7565650.1"/>
    </source>
</evidence>
<evidence type="ECO:0000256" key="2">
    <source>
        <dbReference type="ARBA" id="ARBA00004828"/>
    </source>
</evidence>
<dbReference type="PANTHER" id="PTHR43771">
    <property type="entry name" value="PHOSPHOMANNOMUTASE"/>
    <property type="match status" value="1"/>
</dbReference>
<feature type="domain" description="DNA/pantothenate metabolism flavoprotein C-terminal" evidence="26">
    <location>
        <begin position="156"/>
        <end position="357"/>
    </location>
</feature>
<dbReference type="Proteomes" id="UP000601435">
    <property type="component" value="Unassembled WGS sequence"/>
</dbReference>
<evidence type="ECO:0000256" key="10">
    <source>
        <dbReference type="ARBA" id="ARBA00022723"/>
    </source>
</evidence>
<dbReference type="PRINTS" id="PR00509">
    <property type="entry name" value="PGMPMM"/>
</dbReference>
<dbReference type="GO" id="GO:0005737">
    <property type="term" value="C:cytoplasm"/>
    <property type="evidence" value="ECO:0007669"/>
    <property type="project" value="InterPro"/>
</dbReference>
<dbReference type="PROSITE" id="PS00710">
    <property type="entry name" value="PGM_PMM"/>
    <property type="match status" value="1"/>
</dbReference>
<reference evidence="27" key="1">
    <citation type="submission" date="2021-02" db="EMBL/GenBank/DDBJ databases">
        <authorList>
            <person name="Dougan E. K."/>
            <person name="Rhodes N."/>
            <person name="Thang M."/>
            <person name="Chan C."/>
        </authorList>
    </citation>
    <scope>NUCLEOTIDE SEQUENCE</scope>
</reference>
<dbReference type="HAMAP" id="MF_02225">
    <property type="entry name" value="CoaBC"/>
    <property type="match status" value="1"/>
</dbReference>
<dbReference type="GO" id="GO:0003991">
    <property type="term" value="F:acetylglutamate kinase activity"/>
    <property type="evidence" value="ECO:0007669"/>
    <property type="project" value="UniProtKB-EC"/>
</dbReference>
<evidence type="ECO:0000256" key="12">
    <source>
        <dbReference type="ARBA" id="ARBA00022777"/>
    </source>
</evidence>
<dbReference type="EC" id="2.7.2.8" evidence="5"/>
<keyword evidence="12" id="KW-0418">Kinase</keyword>
<keyword evidence="11" id="KW-0547">Nucleotide-binding</keyword>
<evidence type="ECO:0000256" key="9">
    <source>
        <dbReference type="ARBA" id="ARBA00022679"/>
    </source>
</evidence>
<feature type="domain" description="Alpha-D-phosphohexomutase alpha/beta/alpha" evidence="24">
    <location>
        <begin position="895"/>
        <end position="992"/>
    </location>
</feature>
<dbReference type="SUPFAM" id="SSF53633">
    <property type="entry name" value="Carbamate kinase-like"/>
    <property type="match status" value="1"/>
</dbReference>
<comment type="cofactor">
    <cofactor evidence="1">
        <name>Mg(2+)</name>
        <dbReference type="ChEBI" id="CHEBI:18420"/>
    </cofactor>
</comment>
<dbReference type="CDD" id="cd04250">
    <property type="entry name" value="AAK_NAGK-C"/>
    <property type="match status" value="1"/>
</dbReference>
<evidence type="ECO:0000256" key="16">
    <source>
        <dbReference type="ARBA" id="ARBA00023235"/>
    </source>
</evidence>
<dbReference type="GO" id="GO:0015937">
    <property type="term" value="P:coenzyme A biosynthetic process"/>
    <property type="evidence" value="ECO:0007669"/>
    <property type="project" value="InterPro"/>
</dbReference>
<dbReference type="InterPro" id="IPR036551">
    <property type="entry name" value="Flavin_trans-like"/>
</dbReference>
<evidence type="ECO:0000256" key="13">
    <source>
        <dbReference type="ARBA" id="ARBA00022793"/>
    </source>
</evidence>
<evidence type="ECO:0000259" key="24">
    <source>
        <dbReference type="Pfam" id="PF02879"/>
    </source>
</evidence>
<evidence type="ECO:0000256" key="11">
    <source>
        <dbReference type="ARBA" id="ARBA00022741"/>
    </source>
</evidence>
<feature type="domain" description="Aspartate/glutamate/uridylate kinase" evidence="21">
    <location>
        <begin position="1208"/>
        <end position="1450"/>
    </location>
</feature>
<dbReference type="GO" id="GO:0010181">
    <property type="term" value="F:FMN binding"/>
    <property type="evidence" value="ECO:0007669"/>
    <property type="project" value="InterPro"/>
</dbReference>
<evidence type="ECO:0000256" key="3">
    <source>
        <dbReference type="ARBA" id="ARBA00005703"/>
    </source>
</evidence>
<dbReference type="Pfam" id="PF02878">
    <property type="entry name" value="PGM_PMM_I"/>
    <property type="match status" value="1"/>
</dbReference>
<evidence type="ECO:0000256" key="17">
    <source>
        <dbReference type="ARBA" id="ARBA00023239"/>
    </source>
</evidence>
<dbReference type="InterPro" id="IPR041727">
    <property type="entry name" value="NAGK-C"/>
</dbReference>
<evidence type="ECO:0000256" key="8">
    <source>
        <dbReference type="ARBA" id="ARBA00022605"/>
    </source>
</evidence>
<feature type="transmembrane region" description="Helical" evidence="19">
    <location>
        <begin position="609"/>
        <end position="630"/>
    </location>
</feature>